<accession>A0ABV0Z821</accession>
<feature type="non-terminal residue" evidence="2">
    <location>
        <position position="1"/>
    </location>
</feature>
<dbReference type="Proteomes" id="UP001469553">
    <property type="component" value="Unassembled WGS sequence"/>
</dbReference>
<dbReference type="EMBL" id="JAHRIP010054710">
    <property type="protein sequence ID" value="MEQ2301726.1"/>
    <property type="molecule type" value="Genomic_DNA"/>
</dbReference>
<sequence length="109" mass="12274">VSEKLSCFHPSCGMISHLICLARYFLRSEPFHLLPVEGECPSCHRSVLWGSLIRHKQGCFGDLEEIIPSASQVILVLQKQTLKTLYLLGLNERFLLSNLFVPPAEPLGR</sequence>
<evidence type="ECO:0000313" key="3">
    <source>
        <dbReference type="Proteomes" id="UP001469553"/>
    </source>
</evidence>
<evidence type="ECO:0000259" key="1">
    <source>
        <dbReference type="Pfam" id="PF21202"/>
    </source>
</evidence>
<feature type="domain" description="Structure-specific endonuclease subunit SLX1 C-terminal" evidence="1">
    <location>
        <begin position="4"/>
        <end position="53"/>
    </location>
</feature>
<name>A0ABV0Z821_9TELE</name>
<reference evidence="2 3" key="1">
    <citation type="submission" date="2021-06" db="EMBL/GenBank/DDBJ databases">
        <authorList>
            <person name="Palmer J.M."/>
        </authorList>
    </citation>
    <scope>NUCLEOTIDE SEQUENCE [LARGE SCALE GENOMIC DNA]</scope>
    <source>
        <strain evidence="2 3">AS_MEX2019</strain>
        <tissue evidence="2">Muscle</tissue>
    </source>
</reference>
<protein>
    <recommendedName>
        <fullName evidence="1">Structure-specific endonuclease subunit SLX1 C-terminal domain-containing protein</fullName>
    </recommendedName>
</protein>
<comment type="caution">
    <text evidence="2">The sequence shown here is derived from an EMBL/GenBank/DDBJ whole genome shotgun (WGS) entry which is preliminary data.</text>
</comment>
<dbReference type="Gene3D" id="3.30.40.10">
    <property type="entry name" value="Zinc/RING finger domain, C3HC4 (zinc finger)"/>
    <property type="match status" value="1"/>
</dbReference>
<evidence type="ECO:0000313" key="2">
    <source>
        <dbReference type="EMBL" id="MEQ2301726.1"/>
    </source>
</evidence>
<organism evidence="2 3">
    <name type="scientific">Ameca splendens</name>
    <dbReference type="NCBI Taxonomy" id="208324"/>
    <lineage>
        <taxon>Eukaryota</taxon>
        <taxon>Metazoa</taxon>
        <taxon>Chordata</taxon>
        <taxon>Craniata</taxon>
        <taxon>Vertebrata</taxon>
        <taxon>Euteleostomi</taxon>
        <taxon>Actinopterygii</taxon>
        <taxon>Neopterygii</taxon>
        <taxon>Teleostei</taxon>
        <taxon>Neoteleostei</taxon>
        <taxon>Acanthomorphata</taxon>
        <taxon>Ovalentaria</taxon>
        <taxon>Atherinomorphae</taxon>
        <taxon>Cyprinodontiformes</taxon>
        <taxon>Goodeidae</taxon>
        <taxon>Ameca</taxon>
    </lineage>
</organism>
<keyword evidence="3" id="KW-1185">Reference proteome</keyword>
<dbReference type="InterPro" id="IPR048749">
    <property type="entry name" value="SLX1_C"/>
</dbReference>
<proteinExistence type="predicted"/>
<dbReference type="Pfam" id="PF21202">
    <property type="entry name" value="SLX1_C"/>
    <property type="match status" value="1"/>
</dbReference>
<gene>
    <name evidence="2" type="ORF">AMECASPLE_039031</name>
</gene>
<dbReference type="InterPro" id="IPR013083">
    <property type="entry name" value="Znf_RING/FYVE/PHD"/>
</dbReference>